<sequence>MSSSNDDDSVAARLEPMPDVAAAASAATVRSGAGRMALVDAEFLRTALTALCPSPVEVARENGSWSATVRGLPIAAAGTDIDTVVDELIAALRAQTANAPDRLRDARNHYGEWVLRQLIQLSDDAQLREWAMGGACVHLQ</sequence>
<dbReference type="Proteomes" id="UP000733379">
    <property type="component" value="Unassembled WGS sequence"/>
</dbReference>
<dbReference type="EMBL" id="JAHKNI010000003">
    <property type="protein sequence ID" value="MBU3061809.1"/>
    <property type="molecule type" value="Genomic_DNA"/>
</dbReference>
<keyword evidence="2" id="KW-1185">Reference proteome</keyword>
<organism evidence="1 2">
    <name type="scientific">Nocardia albiluteola</name>
    <dbReference type="NCBI Taxonomy" id="2842303"/>
    <lineage>
        <taxon>Bacteria</taxon>
        <taxon>Bacillati</taxon>
        <taxon>Actinomycetota</taxon>
        <taxon>Actinomycetes</taxon>
        <taxon>Mycobacteriales</taxon>
        <taxon>Nocardiaceae</taxon>
        <taxon>Nocardia</taxon>
    </lineage>
</organism>
<protein>
    <submittedName>
        <fullName evidence="1">Prevent-host-death protein</fullName>
    </submittedName>
</protein>
<reference evidence="1 2" key="1">
    <citation type="submission" date="2021-06" db="EMBL/GenBank/DDBJ databases">
        <title>Actinomycetes sequencing.</title>
        <authorList>
            <person name="Shan Q."/>
        </authorList>
    </citation>
    <scope>NUCLEOTIDE SEQUENCE [LARGE SCALE GENOMIC DNA]</scope>
    <source>
        <strain evidence="1 2">NEAU-G5</strain>
    </source>
</reference>
<evidence type="ECO:0000313" key="1">
    <source>
        <dbReference type="EMBL" id="MBU3061809.1"/>
    </source>
</evidence>
<name>A0ABS6AUW2_9NOCA</name>
<accession>A0ABS6AUW2</accession>
<comment type="caution">
    <text evidence="1">The sequence shown here is derived from an EMBL/GenBank/DDBJ whole genome shotgun (WGS) entry which is preliminary data.</text>
</comment>
<gene>
    <name evidence="1" type="ORF">KO481_09765</name>
</gene>
<proteinExistence type="predicted"/>
<evidence type="ECO:0000313" key="2">
    <source>
        <dbReference type="Proteomes" id="UP000733379"/>
    </source>
</evidence>
<dbReference type="RefSeq" id="WP_215916742.1">
    <property type="nucleotide sequence ID" value="NZ_JAHKNI010000003.1"/>
</dbReference>